<sequence length="121" mass="13942">MEPRPKILEVVWRGPMILVIFPDSHNKEIFPKTYLKIFWGEECLAEGKAELFIDQQVKDHFADRYLLDILELCNSANLEAPTSLQVEFEGKKEEYSIARNMKAEADNYLIQKALAAVPLLC</sequence>
<proteinExistence type="predicted"/>
<accession>A0A1G1XQ08</accession>
<comment type="caution">
    <text evidence="1">The sequence shown here is derived from an EMBL/GenBank/DDBJ whole genome shotgun (WGS) entry which is preliminary data.</text>
</comment>
<dbReference type="Proteomes" id="UP000176260">
    <property type="component" value="Unassembled WGS sequence"/>
</dbReference>
<gene>
    <name evidence="1" type="ORF">A2Y67_03210</name>
</gene>
<protein>
    <submittedName>
        <fullName evidence="1">Uncharacterized protein</fullName>
    </submittedName>
</protein>
<evidence type="ECO:0000313" key="2">
    <source>
        <dbReference type="Proteomes" id="UP000176260"/>
    </source>
</evidence>
<dbReference type="AlphaFoldDB" id="A0A1G1XQ08"/>
<organism evidence="1 2">
    <name type="scientific">Candidatus Buchananbacteria bacterium RBG_13_39_9</name>
    <dbReference type="NCBI Taxonomy" id="1797531"/>
    <lineage>
        <taxon>Bacteria</taxon>
        <taxon>Candidatus Buchananiibacteriota</taxon>
    </lineage>
</organism>
<evidence type="ECO:0000313" key="1">
    <source>
        <dbReference type="EMBL" id="OGY42062.1"/>
    </source>
</evidence>
<name>A0A1G1XQ08_9BACT</name>
<dbReference type="EMBL" id="MHIA01000019">
    <property type="protein sequence ID" value="OGY42062.1"/>
    <property type="molecule type" value="Genomic_DNA"/>
</dbReference>
<reference evidence="1 2" key="1">
    <citation type="journal article" date="2016" name="Nat. Commun.">
        <title>Thousands of microbial genomes shed light on interconnected biogeochemical processes in an aquifer system.</title>
        <authorList>
            <person name="Anantharaman K."/>
            <person name="Brown C.T."/>
            <person name="Hug L.A."/>
            <person name="Sharon I."/>
            <person name="Castelle C.J."/>
            <person name="Probst A.J."/>
            <person name="Thomas B.C."/>
            <person name="Singh A."/>
            <person name="Wilkins M.J."/>
            <person name="Karaoz U."/>
            <person name="Brodie E.L."/>
            <person name="Williams K.H."/>
            <person name="Hubbard S.S."/>
            <person name="Banfield J.F."/>
        </authorList>
    </citation>
    <scope>NUCLEOTIDE SEQUENCE [LARGE SCALE GENOMIC DNA]</scope>
</reference>